<protein>
    <submittedName>
        <fullName evidence="2">Uncharacterized protein</fullName>
    </submittedName>
</protein>
<organism evidence="2 3">
    <name type="scientific">Morus notabilis</name>
    <dbReference type="NCBI Taxonomy" id="981085"/>
    <lineage>
        <taxon>Eukaryota</taxon>
        <taxon>Viridiplantae</taxon>
        <taxon>Streptophyta</taxon>
        <taxon>Embryophyta</taxon>
        <taxon>Tracheophyta</taxon>
        <taxon>Spermatophyta</taxon>
        <taxon>Magnoliopsida</taxon>
        <taxon>eudicotyledons</taxon>
        <taxon>Gunneridae</taxon>
        <taxon>Pentapetalae</taxon>
        <taxon>rosids</taxon>
        <taxon>fabids</taxon>
        <taxon>Rosales</taxon>
        <taxon>Moraceae</taxon>
        <taxon>Moreae</taxon>
        <taxon>Morus</taxon>
    </lineage>
</organism>
<evidence type="ECO:0000313" key="2">
    <source>
        <dbReference type="EMBL" id="EXB77505.1"/>
    </source>
</evidence>
<dbReference type="AlphaFoldDB" id="W9RHL9"/>
<gene>
    <name evidence="2" type="ORF">L484_015430</name>
</gene>
<dbReference type="EMBL" id="KE344760">
    <property type="protein sequence ID" value="EXB77505.1"/>
    <property type="molecule type" value="Genomic_DNA"/>
</dbReference>
<keyword evidence="3" id="KW-1185">Reference proteome</keyword>
<proteinExistence type="predicted"/>
<dbReference type="Proteomes" id="UP000030645">
    <property type="component" value="Unassembled WGS sequence"/>
</dbReference>
<evidence type="ECO:0000313" key="3">
    <source>
        <dbReference type="Proteomes" id="UP000030645"/>
    </source>
</evidence>
<evidence type="ECO:0000256" key="1">
    <source>
        <dbReference type="SAM" id="MobiDB-lite"/>
    </source>
</evidence>
<accession>W9RHL9</accession>
<feature type="region of interest" description="Disordered" evidence="1">
    <location>
        <begin position="1"/>
        <end position="38"/>
    </location>
</feature>
<name>W9RHL9_9ROSA</name>
<sequence>MDNNNNTKEKLRSHQIRSTQESIKERLIEKSSPKHTRIKVQEAEGEACPVMKEITPRQPNFGEDLSATALAVVAHTLGHLASRDLELVYKYDIRYEDS</sequence>
<reference evidence="3" key="1">
    <citation type="submission" date="2013-01" db="EMBL/GenBank/DDBJ databases">
        <title>Draft Genome Sequence of a Mulberry Tree, Morus notabilis C.K. Schneid.</title>
        <authorList>
            <person name="He N."/>
            <person name="Zhao S."/>
        </authorList>
    </citation>
    <scope>NUCLEOTIDE SEQUENCE</scope>
</reference>
<feature type="compositionally biased region" description="Basic and acidic residues" evidence="1">
    <location>
        <begin position="22"/>
        <end position="32"/>
    </location>
</feature>